<dbReference type="InterPro" id="IPR046193">
    <property type="entry name" value="DUF6221"/>
</dbReference>
<dbReference type="OrthoDB" id="4351147at2"/>
<organism evidence="1 2">
    <name type="scientific">Streptomyces tsukubensis</name>
    <dbReference type="NCBI Taxonomy" id="83656"/>
    <lineage>
        <taxon>Bacteria</taxon>
        <taxon>Bacillati</taxon>
        <taxon>Actinomycetota</taxon>
        <taxon>Actinomycetes</taxon>
        <taxon>Kitasatosporales</taxon>
        <taxon>Streptomycetaceae</taxon>
        <taxon>Streptomyces</taxon>
    </lineage>
</organism>
<comment type="caution">
    <text evidence="1">The sequence shown here is derived from an EMBL/GenBank/DDBJ whole genome shotgun (WGS) entry which is preliminary data.</text>
</comment>
<evidence type="ECO:0000313" key="2">
    <source>
        <dbReference type="Proteomes" id="UP000190539"/>
    </source>
</evidence>
<evidence type="ECO:0000313" key="1">
    <source>
        <dbReference type="EMBL" id="OON73860.1"/>
    </source>
</evidence>
<proteinExistence type="predicted"/>
<dbReference type="EMBL" id="MVFC01000030">
    <property type="protein sequence ID" value="OON73860.1"/>
    <property type="molecule type" value="Genomic_DNA"/>
</dbReference>
<dbReference type="AlphaFoldDB" id="A0A1V4A3H6"/>
<dbReference type="Proteomes" id="UP000190539">
    <property type="component" value="Unassembled WGS sequence"/>
</dbReference>
<gene>
    <name evidence="1" type="ORF">B1H18_26755</name>
</gene>
<protein>
    <submittedName>
        <fullName evidence="1">Uncharacterized protein</fullName>
    </submittedName>
</protein>
<sequence length="198" mass="21541">MGTSAGPPEPAPVIERAEATRLWGREVKDRARRMRIRALELRQRSEQMRSATAGSLSRCRQVNAAFRTARAAASAHGGGAPGRGCGAPAAQWAALVAFVHARLDEEATAADLHHEAPCPTLGGPGRDGVTVCGCRAPAHVRYDVSVRRGIVRDIERALRAADHSTPNWPYSELSALVRLKTSALPHELHKQWREAWRP</sequence>
<reference evidence="1 2" key="1">
    <citation type="submission" date="2017-02" db="EMBL/GenBank/DDBJ databases">
        <title>Draft Genome Sequence of Streptomyces tsukubaensis F601, a Producer of the immunosuppressant tacrolimus FK506.</title>
        <authorList>
            <person name="Zong G."/>
            <person name="Zhong C."/>
            <person name="Fu J."/>
            <person name="Qin R."/>
            <person name="Cao G."/>
        </authorList>
    </citation>
    <scope>NUCLEOTIDE SEQUENCE [LARGE SCALE GENOMIC DNA]</scope>
    <source>
        <strain evidence="1 2">F601</strain>
    </source>
</reference>
<dbReference type="Pfam" id="PF19730">
    <property type="entry name" value="DUF6221"/>
    <property type="match status" value="1"/>
</dbReference>
<dbReference type="RefSeq" id="WP_077972195.1">
    <property type="nucleotide sequence ID" value="NZ_CP045178.1"/>
</dbReference>
<accession>A0A1V4A3H6</accession>
<keyword evidence="2" id="KW-1185">Reference proteome</keyword>
<name>A0A1V4A3H6_9ACTN</name>